<dbReference type="Proteomes" id="UP000030764">
    <property type="component" value="Unassembled WGS sequence"/>
</dbReference>
<feature type="region of interest" description="Disordered" evidence="1">
    <location>
        <begin position="34"/>
        <end position="57"/>
    </location>
</feature>
<evidence type="ECO:0000313" key="2">
    <source>
        <dbReference type="EMBL" id="KFD45572.1"/>
    </source>
</evidence>
<protein>
    <submittedName>
        <fullName evidence="2">Uncharacterized protein</fullName>
    </submittedName>
</protein>
<dbReference type="EMBL" id="KL363460">
    <property type="protein sequence ID" value="KFD45572.1"/>
    <property type="molecule type" value="Genomic_DNA"/>
</dbReference>
<reference evidence="2 3" key="1">
    <citation type="journal article" date="2014" name="Nat. Genet.">
        <title>Genome and transcriptome of the porcine whipworm Trichuris suis.</title>
        <authorList>
            <person name="Jex A.R."/>
            <person name="Nejsum P."/>
            <person name="Schwarz E.M."/>
            <person name="Hu L."/>
            <person name="Young N.D."/>
            <person name="Hall R.S."/>
            <person name="Korhonen P.K."/>
            <person name="Liao S."/>
            <person name="Thamsborg S."/>
            <person name="Xia J."/>
            <person name="Xu P."/>
            <person name="Wang S."/>
            <person name="Scheerlinck J.P."/>
            <person name="Hofmann A."/>
            <person name="Sternberg P.W."/>
            <person name="Wang J."/>
            <person name="Gasser R.B."/>
        </authorList>
    </citation>
    <scope>NUCLEOTIDE SEQUENCE [LARGE SCALE GENOMIC DNA]</scope>
    <source>
        <strain evidence="2">DCEP-RM93M</strain>
    </source>
</reference>
<evidence type="ECO:0000313" key="3">
    <source>
        <dbReference type="Proteomes" id="UP000030764"/>
    </source>
</evidence>
<keyword evidence="3" id="KW-1185">Reference proteome</keyword>
<name>A0A085LKS6_9BILA</name>
<dbReference type="AlphaFoldDB" id="A0A085LKS6"/>
<proteinExistence type="predicted"/>
<gene>
    <name evidence="2" type="ORF">M513_13550</name>
</gene>
<accession>A0A085LKS6</accession>
<evidence type="ECO:0000256" key="1">
    <source>
        <dbReference type="SAM" id="MobiDB-lite"/>
    </source>
</evidence>
<organism evidence="2 3">
    <name type="scientific">Trichuris suis</name>
    <name type="common">pig whipworm</name>
    <dbReference type="NCBI Taxonomy" id="68888"/>
    <lineage>
        <taxon>Eukaryota</taxon>
        <taxon>Metazoa</taxon>
        <taxon>Ecdysozoa</taxon>
        <taxon>Nematoda</taxon>
        <taxon>Enoplea</taxon>
        <taxon>Dorylaimia</taxon>
        <taxon>Trichinellida</taxon>
        <taxon>Trichuridae</taxon>
        <taxon>Trichuris</taxon>
    </lineage>
</organism>
<sequence length="70" mass="7814">METDKIRDSWNDDPETMLPLRLAKTYPRLLDMALSSGRNKQSGPATRRRSRVSAADSDGCPGIRAQLILL</sequence>